<evidence type="ECO:0000259" key="7">
    <source>
        <dbReference type="PROSITE" id="PS50850"/>
    </source>
</evidence>
<comment type="subcellular location">
    <subcellularLocation>
        <location evidence="1">Membrane</location>
        <topology evidence="1">Multi-pass membrane protein</topology>
    </subcellularLocation>
</comment>
<dbReference type="InterPro" id="IPR011701">
    <property type="entry name" value="MFS"/>
</dbReference>
<dbReference type="InterPro" id="IPR050930">
    <property type="entry name" value="MFS_Vesicular_Transporter"/>
</dbReference>
<dbReference type="Gene3D" id="1.20.1250.20">
    <property type="entry name" value="MFS general substrate transporter like domains"/>
    <property type="match status" value="1"/>
</dbReference>
<dbReference type="InterPro" id="IPR036259">
    <property type="entry name" value="MFS_trans_sf"/>
</dbReference>
<dbReference type="PROSITE" id="PS50850">
    <property type="entry name" value="MFS"/>
    <property type="match status" value="1"/>
</dbReference>
<feature type="transmembrane region" description="Helical" evidence="6">
    <location>
        <begin position="163"/>
        <end position="182"/>
    </location>
</feature>
<feature type="transmembrane region" description="Helical" evidence="6">
    <location>
        <begin position="363"/>
        <end position="386"/>
    </location>
</feature>
<dbReference type="Proteomes" id="UP000321337">
    <property type="component" value="Unassembled WGS sequence"/>
</dbReference>
<feature type="transmembrane region" description="Helical" evidence="6">
    <location>
        <begin position="300"/>
        <end position="323"/>
    </location>
</feature>
<dbReference type="EMBL" id="BKAD01000053">
    <property type="protein sequence ID" value="GEP32169.1"/>
    <property type="molecule type" value="Genomic_DNA"/>
</dbReference>
<name>A0A512LCG3_9PROT</name>
<feature type="transmembrane region" description="Helical" evidence="6">
    <location>
        <begin position="100"/>
        <end position="122"/>
    </location>
</feature>
<dbReference type="GO" id="GO:0022857">
    <property type="term" value="F:transmembrane transporter activity"/>
    <property type="evidence" value="ECO:0007669"/>
    <property type="project" value="InterPro"/>
</dbReference>
<sequence length="392" mass="41451">MHKPSNRNFFLLISVIGGLAILSSTMSKTPALPLFSKALGASPAEIGWIVMASTVPGILISFPAGALSDYLGKRSIIYAALFVFATAPFLYLLVSDVWQLIAVRFYHGFSTAIFGTVVNAAIAERYVQDRAEKLSAYSSATIVGRSVAPFLGGLLISLASFQMVYLACGISAVLALALGFLLPDESKPAARSHIRPHFMDSLRTVLKDRYMLATSLVEAALYLVFGAIEAFLALFASSKGIPAWEIGIILGAQLLSIVFLKPLMGTISDKSGRERVIIPGLIVAGISVLLLPRFPGVFGLVVLVSLFGIGFAAVTSSTSALVADLTKNGAYGSSMGVLSTIMDIGQSIGPVLTGWMVGRHGYVAAFSLLAAILLAVAISFGYIAWLRGKHKP</sequence>
<dbReference type="PANTHER" id="PTHR23506:SF23">
    <property type="entry name" value="GH10249P"/>
    <property type="match status" value="1"/>
</dbReference>
<keyword evidence="5 6" id="KW-0472">Membrane</keyword>
<keyword evidence="2" id="KW-0813">Transport</keyword>
<dbReference type="CDD" id="cd17325">
    <property type="entry name" value="MFS_MdtG_SLC18_like"/>
    <property type="match status" value="1"/>
</dbReference>
<reference evidence="8 9" key="1">
    <citation type="submission" date="2019-07" db="EMBL/GenBank/DDBJ databases">
        <title>Whole genome shotgun sequence of Thiobacillus plumbophilus NBRC 107929.</title>
        <authorList>
            <person name="Hosoyama A."/>
            <person name="Uohara A."/>
            <person name="Ohji S."/>
            <person name="Ichikawa N."/>
        </authorList>
    </citation>
    <scope>NUCLEOTIDE SEQUENCE [LARGE SCALE GENOMIC DNA]</scope>
    <source>
        <strain evidence="8 9">NBRC 107929</strain>
    </source>
</reference>
<evidence type="ECO:0000256" key="3">
    <source>
        <dbReference type="ARBA" id="ARBA00022692"/>
    </source>
</evidence>
<feature type="transmembrane region" description="Helical" evidence="6">
    <location>
        <begin position="46"/>
        <end position="64"/>
    </location>
</feature>
<dbReference type="GO" id="GO:0016020">
    <property type="term" value="C:membrane"/>
    <property type="evidence" value="ECO:0007669"/>
    <property type="project" value="UniProtKB-SubCell"/>
</dbReference>
<organism evidence="8 9">
    <name type="scientific">Sulfuriferula plumbiphila</name>
    <dbReference type="NCBI Taxonomy" id="171865"/>
    <lineage>
        <taxon>Bacteria</taxon>
        <taxon>Pseudomonadati</taxon>
        <taxon>Pseudomonadota</taxon>
        <taxon>Betaproteobacteria</taxon>
        <taxon>Nitrosomonadales</taxon>
        <taxon>Sulfuricellaceae</taxon>
        <taxon>Sulfuriferula</taxon>
    </lineage>
</organism>
<keyword evidence="4 6" id="KW-1133">Transmembrane helix</keyword>
<feature type="transmembrane region" description="Helical" evidence="6">
    <location>
        <begin position="210"/>
        <end position="235"/>
    </location>
</feature>
<feature type="domain" description="Major facilitator superfamily (MFS) profile" evidence="7">
    <location>
        <begin position="9"/>
        <end position="388"/>
    </location>
</feature>
<gene>
    <name evidence="8" type="ORF">TPL01_33070</name>
</gene>
<dbReference type="InterPro" id="IPR020846">
    <property type="entry name" value="MFS_dom"/>
</dbReference>
<feature type="transmembrane region" description="Helical" evidence="6">
    <location>
        <begin position="134"/>
        <end position="157"/>
    </location>
</feature>
<dbReference type="SUPFAM" id="SSF103473">
    <property type="entry name" value="MFS general substrate transporter"/>
    <property type="match status" value="1"/>
</dbReference>
<feature type="transmembrane region" description="Helical" evidence="6">
    <location>
        <begin position="276"/>
        <end position="294"/>
    </location>
</feature>
<evidence type="ECO:0000256" key="4">
    <source>
        <dbReference type="ARBA" id="ARBA00022989"/>
    </source>
</evidence>
<protein>
    <submittedName>
        <fullName evidence="8">MFS transporter</fullName>
    </submittedName>
</protein>
<keyword evidence="9" id="KW-1185">Reference proteome</keyword>
<evidence type="ECO:0000313" key="8">
    <source>
        <dbReference type="EMBL" id="GEP32169.1"/>
    </source>
</evidence>
<dbReference type="PANTHER" id="PTHR23506">
    <property type="entry name" value="GH10249P"/>
    <property type="match status" value="1"/>
</dbReference>
<dbReference type="Pfam" id="PF07690">
    <property type="entry name" value="MFS_1"/>
    <property type="match status" value="1"/>
</dbReference>
<dbReference type="AlphaFoldDB" id="A0A512LCG3"/>
<feature type="transmembrane region" description="Helical" evidence="6">
    <location>
        <begin position="335"/>
        <end position="357"/>
    </location>
</feature>
<feature type="transmembrane region" description="Helical" evidence="6">
    <location>
        <begin position="76"/>
        <end position="94"/>
    </location>
</feature>
<evidence type="ECO:0000256" key="1">
    <source>
        <dbReference type="ARBA" id="ARBA00004141"/>
    </source>
</evidence>
<evidence type="ECO:0000256" key="5">
    <source>
        <dbReference type="ARBA" id="ARBA00023136"/>
    </source>
</evidence>
<evidence type="ECO:0000313" key="9">
    <source>
        <dbReference type="Proteomes" id="UP000321337"/>
    </source>
</evidence>
<comment type="caution">
    <text evidence="8">The sequence shown here is derived from an EMBL/GenBank/DDBJ whole genome shotgun (WGS) entry which is preliminary data.</text>
</comment>
<evidence type="ECO:0000256" key="2">
    <source>
        <dbReference type="ARBA" id="ARBA00022448"/>
    </source>
</evidence>
<keyword evidence="3 6" id="KW-0812">Transmembrane</keyword>
<evidence type="ECO:0000256" key="6">
    <source>
        <dbReference type="SAM" id="Phobius"/>
    </source>
</evidence>
<accession>A0A512LCG3</accession>
<proteinExistence type="predicted"/>
<feature type="transmembrane region" description="Helical" evidence="6">
    <location>
        <begin position="241"/>
        <end position="264"/>
    </location>
</feature>